<evidence type="ECO:0000256" key="9">
    <source>
        <dbReference type="ARBA" id="ARBA00023015"/>
    </source>
</evidence>
<sequence>MLFRKELTQTDVVRMKGFHIPKDYAMEYFPPLAGVNSSGGYENGNKSIELTFFDRHCHPWTFRYSYWKSTRTFVFTKGWRHFLKMNNLKPKDSVFFYRCEHQRENQGRLFYMIDAQRSSMESNVVIRNVDKETDARKRANKEVDSEDIEEKETDNFLWGLGLPESEAECYDVYGLDEELLEMVPKPVLAVLFLYPIISRFVLCCALMLSEEARIQQEGVKNEPSSKVYFMKQTVGNACGTIGLLHAVGNITSEIKLQSQAHMQRVMNEIPFCIYHVEGSFLDKFFKSTAKMGPLERATFLENDREMEVAHSVAATAGDTEASDNVDTHFISFTCVEGELFELDGRKSGPIAHGASSPSSLLQEKLRSTMDSSLHDDNTDWIMEGNSSGLAIEFA</sequence>
<evidence type="ECO:0000256" key="12">
    <source>
        <dbReference type="ARBA" id="ARBA00023242"/>
    </source>
</evidence>
<evidence type="ECO:0000256" key="5">
    <source>
        <dbReference type="ARBA" id="ARBA00022670"/>
    </source>
</evidence>
<dbReference type="InterPro" id="IPR038765">
    <property type="entry name" value="Papain-like_cys_pep_sf"/>
</dbReference>
<dbReference type="Proteomes" id="UP000467840">
    <property type="component" value="Unassembled WGS sequence"/>
</dbReference>
<keyword evidence="10" id="KW-0238">DNA-binding</keyword>
<evidence type="ECO:0000256" key="13">
    <source>
        <dbReference type="PROSITE-ProRule" id="PRU01393"/>
    </source>
</evidence>
<dbReference type="Pfam" id="PF01088">
    <property type="entry name" value="Peptidase_C12"/>
    <property type="match status" value="2"/>
</dbReference>
<dbReference type="SMART" id="SM01019">
    <property type="entry name" value="B3"/>
    <property type="match status" value="1"/>
</dbReference>
<gene>
    <name evidence="16" type="ORF">GH714_043535</name>
</gene>
<keyword evidence="9" id="KW-0805">Transcription regulation</keyword>
<feature type="site" description="Transition state stabilizer" evidence="13">
    <location>
        <position position="232"/>
    </location>
</feature>
<protein>
    <recommendedName>
        <fullName evidence="4 13">ubiquitinyl hydrolase 1</fullName>
        <ecNumber evidence="4 13">3.4.19.12</ecNumber>
    </recommendedName>
</protein>
<dbReference type="GO" id="GO:0006511">
    <property type="term" value="P:ubiquitin-dependent protein catabolic process"/>
    <property type="evidence" value="ECO:0007669"/>
    <property type="project" value="UniProtKB-UniRule"/>
</dbReference>
<keyword evidence="7 13" id="KW-0378">Hydrolase</keyword>
<evidence type="ECO:0000256" key="6">
    <source>
        <dbReference type="ARBA" id="ARBA00022786"/>
    </source>
</evidence>
<dbReference type="Pfam" id="PF02362">
    <property type="entry name" value="B3"/>
    <property type="match status" value="1"/>
</dbReference>
<feature type="active site" description="Nucleophile" evidence="13">
    <location>
        <position position="238"/>
    </location>
</feature>
<proteinExistence type="inferred from homology"/>
<dbReference type="GO" id="GO:0003677">
    <property type="term" value="F:DNA binding"/>
    <property type="evidence" value="ECO:0007669"/>
    <property type="project" value="UniProtKB-KW"/>
</dbReference>
<dbReference type="SUPFAM" id="SSF54001">
    <property type="entry name" value="Cysteine proteinases"/>
    <property type="match status" value="1"/>
</dbReference>
<feature type="domain" description="UCH catalytic" evidence="15">
    <location>
        <begin position="137"/>
        <end position="394"/>
    </location>
</feature>
<evidence type="ECO:0000259" key="15">
    <source>
        <dbReference type="PROSITE" id="PS52048"/>
    </source>
</evidence>
<dbReference type="CDD" id="cd09616">
    <property type="entry name" value="Peptidase_C12_UCH_L1_L3"/>
    <property type="match status" value="1"/>
</dbReference>
<evidence type="ECO:0000256" key="4">
    <source>
        <dbReference type="ARBA" id="ARBA00012759"/>
    </source>
</evidence>
<keyword evidence="11" id="KW-0804">Transcription</keyword>
<dbReference type="GO" id="GO:0005634">
    <property type="term" value="C:nucleus"/>
    <property type="evidence" value="ECO:0007669"/>
    <property type="project" value="UniProtKB-SubCell"/>
</dbReference>
<evidence type="ECO:0000256" key="8">
    <source>
        <dbReference type="ARBA" id="ARBA00022807"/>
    </source>
</evidence>
<feature type="site" description="Important for enzyme activity" evidence="13">
    <location>
        <position position="343"/>
    </location>
</feature>
<comment type="catalytic activity">
    <reaction evidence="1 13">
        <text>Thiol-dependent hydrolysis of ester, thioester, amide, peptide and isopeptide bonds formed by the C-terminal Gly of ubiquitin (a 76-residue protein attached to proteins as an intracellular targeting signal).</text>
        <dbReference type="EC" id="3.4.19.12"/>
    </reaction>
</comment>
<comment type="caution">
    <text evidence="16">The sequence shown here is derived from an EMBL/GenBank/DDBJ whole genome shotgun (WGS) entry which is preliminary data.</text>
</comment>
<dbReference type="PANTHER" id="PTHR10589">
    <property type="entry name" value="UBIQUITIN CARBOXYL-TERMINAL HYDROLASE"/>
    <property type="match status" value="1"/>
</dbReference>
<dbReference type="SUPFAM" id="SSF101936">
    <property type="entry name" value="DNA-binding pseudobarrel domain"/>
    <property type="match status" value="1"/>
</dbReference>
<evidence type="ECO:0000256" key="7">
    <source>
        <dbReference type="ARBA" id="ARBA00022801"/>
    </source>
</evidence>
<dbReference type="GO" id="GO:0005737">
    <property type="term" value="C:cytoplasm"/>
    <property type="evidence" value="ECO:0007669"/>
    <property type="project" value="TreeGrafter"/>
</dbReference>
<comment type="subcellular location">
    <subcellularLocation>
        <location evidence="2">Nucleus</location>
    </subcellularLocation>
</comment>
<reference evidence="16 17" key="1">
    <citation type="journal article" date="2020" name="Mol. Plant">
        <title>The Chromosome-Based Rubber Tree Genome Provides New Insights into Spurge Genome Evolution and Rubber Biosynthesis.</title>
        <authorList>
            <person name="Liu J."/>
            <person name="Shi C."/>
            <person name="Shi C.C."/>
            <person name="Li W."/>
            <person name="Zhang Q.J."/>
            <person name="Zhang Y."/>
            <person name="Li K."/>
            <person name="Lu H.F."/>
            <person name="Shi C."/>
            <person name="Zhu S.T."/>
            <person name="Xiao Z.Y."/>
            <person name="Nan H."/>
            <person name="Yue Y."/>
            <person name="Zhu X.G."/>
            <person name="Wu Y."/>
            <person name="Hong X.N."/>
            <person name="Fan G.Y."/>
            <person name="Tong Y."/>
            <person name="Zhang D."/>
            <person name="Mao C.L."/>
            <person name="Liu Y.L."/>
            <person name="Hao S.J."/>
            <person name="Liu W.Q."/>
            <person name="Lv M.Q."/>
            <person name="Zhang H.B."/>
            <person name="Liu Y."/>
            <person name="Hu-Tang G.R."/>
            <person name="Wang J.P."/>
            <person name="Wang J.H."/>
            <person name="Sun Y.H."/>
            <person name="Ni S.B."/>
            <person name="Chen W.B."/>
            <person name="Zhang X.C."/>
            <person name="Jiao Y.N."/>
            <person name="Eichler E.E."/>
            <person name="Li G.H."/>
            <person name="Liu X."/>
            <person name="Gao L.Z."/>
        </authorList>
    </citation>
    <scope>NUCLEOTIDE SEQUENCE [LARGE SCALE GENOMIC DNA]</scope>
    <source>
        <strain evidence="17">cv. GT1</strain>
        <tissue evidence="16">Leaf</tissue>
    </source>
</reference>
<keyword evidence="12" id="KW-0539">Nucleus</keyword>
<evidence type="ECO:0000313" key="16">
    <source>
        <dbReference type="EMBL" id="KAF2282719.1"/>
    </source>
</evidence>
<dbReference type="InterPro" id="IPR036959">
    <property type="entry name" value="Peptidase_C12_UCH_sf"/>
</dbReference>
<dbReference type="EMBL" id="JAAGAX010000069">
    <property type="protein sequence ID" value="KAF2282719.1"/>
    <property type="molecule type" value="Genomic_DNA"/>
</dbReference>
<dbReference type="InterPro" id="IPR001578">
    <property type="entry name" value="Peptidase_C12_UCH"/>
</dbReference>
<name>A0A6A6K5Q1_HEVBR</name>
<evidence type="ECO:0000259" key="14">
    <source>
        <dbReference type="PROSITE" id="PS50863"/>
    </source>
</evidence>
<dbReference type="Gene3D" id="2.40.330.10">
    <property type="entry name" value="DNA-binding pseudobarrel domain"/>
    <property type="match status" value="1"/>
</dbReference>
<dbReference type="AlphaFoldDB" id="A0A6A6K5Q1"/>
<dbReference type="InterPro" id="IPR003340">
    <property type="entry name" value="B3_DNA-bd"/>
</dbReference>
<dbReference type="InterPro" id="IPR015300">
    <property type="entry name" value="DNA-bd_pseudobarrel_sf"/>
</dbReference>
<dbReference type="PANTHER" id="PTHR10589:SF17">
    <property type="entry name" value="UBIQUITIN CARBOXYL-TERMINAL HYDROLASE"/>
    <property type="match status" value="1"/>
</dbReference>
<comment type="similarity">
    <text evidence="3 13">Belongs to the peptidase C12 family.</text>
</comment>
<dbReference type="PROSITE" id="PS52048">
    <property type="entry name" value="UCH_DOMAIN"/>
    <property type="match status" value="1"/>
</dbReference>
<evidence type="ECO:0000256" key="3">
    <source>
        <dbReference type="ARBA" id="ARBA00009326"/>
    </source>
</evidence>
<feature type="active site" description="Proton donor" evidence="13">
    <location>
        <position position="328"/>
    </location>
</feature>
<dbReference type="GO" id="GO:0004843">
    <property type="term" value="F:cysteine-type deubiquitinase activity"/>
    <property type="evidence" value="ECO:0007669"/>
    <property type="project" value="UniProtKB-UniRule"/>
</dbReference>
<keyword evidence="17" id="KW-1185">Reference proteome</keyword>
<keyword evidence="6 13" id="KW-0833">Ubl conjugation pathway</keyword>
<evidence type="ECO:0000256" key="1">
    <source>
        <dbReference type="ARBA" id="ARBA00000707"/>
    </source>
</evidence>
<feature type="domain" description="TF-B3" evidence="14">
    <location>
        <begin position="3"/>
        <end position="117"/>
    </location>
</feature>
<dbReference type="Gene3D" id="3.40.532.10">
    <property type="entry name" value="Peptidase C12, ubiquitin carboxyl-terminal hydrolase"/>
    <property type="match status" value="1"/>
</dbReference>
<evidence type="ECO:0000256" key="11">
    <source>
        <dbReference type="ARBA" id="ARBA00023163"/>
    </source>
</evidence>
<keyword evidence="5 13" id="KW-0645">Protease</keyword>
<dbReference type="PROSITE" id="PS50863">
    <property type="entry name" value="B3"/>
    <property type="match status" value="1"/>
</dbReference>
<accession>A0A6A6K5Q1</accession>
<organism evidence="16 17">
    <name type="scientific">Hevea brasiliensis</name>
    <name type="common">Para rubber tree</name>
    <name type="synonym">Siphonia brasiliensis</name>
    <dbReference type="NCBI Taxonomy" id="3981"/>
    <lineage>
        <taxon>Eukaryota</taxon>
        <taxon>Viridiplantae</taxon>
        <taxon>Streptophyta</taxon>
        <taxon>Embryophyta</taxon>
        <taxon>Tracheophyta</taxon>
        <taxon>Spermatophyta</taxon>
        <taxon>Magnoliopsida</taxon>
        <taxon>eudicotyledons</taxon>
        <taxon>Gunneridae</taxon>
        <taxon>Pentapetalae</taxon>
        <taxon>rosids</taxon>
        <taxon>fabids</taxon>
        <taxon>Malpighiales</taxon>
        <taxon>Euphorbiaceae</taxon>
        <taxon>Crotonoideae</taxon>
        <taxon>Micrandreae</taxon>
        <taxon>Hevea</taxon>
    </lineage>
</organism>
<evidence type="ECO:0000313" key="17">
    <source>
        <dbReference type="Proteomes" id="UP000467840"/>
    </source>
</evidence>
<keyword evidence="8 13" id="KW-0788">Thiol protease</keyword>
<evidence type="ECO:0000256" key="10">
    <source>
        <dbReference type="ARBA" id="ARBA00023125"/>
    </source>
</evidence>
<dbReference type="CDD" id="cd10017">
    <property type="entry name" value="B3_DNA"/>
    <property type="match status" value="1"/>
</dbReference>
<dbReference type="GO" id="GO:0016579">
    <property type="term" value="P:protein deubiquitination"/>
    <property type="evidence" value="ECO:0007669"/>
    <property type="project" value="TreeGrafter"/>
</dbReference>
<dbReference type="EC" id="3.4.19.12" evidence="4 13"/>
<evidence type="ECO:0000256" key="2">
    <source>
        <dbReference type="ARBA" id="ARBA00004123"/>
    </source>
</evidence>